<evidence type="ECO:0000313" key="1">
    <source>
        <dbReference type="EMBL" id="EDR10150.1"/>
    </source>
</evidence>
<evidence type="ECO:0000313" key="2">
    <source>
        <dbReference type="Proteomes" id="UP000001194"/>
    </source>
</evidence>
<accession>B0D675</accession>
<protein>
    <submittedName>
        <fullName evidence="1">Predicted protein</fullName>
    </submittedName>
</protein>
<dbReference type="HOGENOM" id="CLU_1745007_0_0_1"/>
<sequence length="179" mass="19999">MTHVVPAICEAEVELPPVSTTLIWQYGGCHYKAKRWSEAAEWYIAGSHQLFGSHGLLSSSKCFWKAALCYIEKREYAQESTVIHHCPTNEVTTHYVIFLTAVHQAIQAINDMQKAPDFDCKMLMLATHISHQSEMRTVLLSVLEGLLKTLKMGSSGDVVVQAMTLIRCIVKLILQPAPS</sequence>
<keyword evidence="2" id="KW-1185">Reference proteome</keyword>
<dbReference type="GO" id="GO:0090173">
    <property type="term" value="P:regulation of synaptonemal complex assembly"/>
    <property type="evidence" value="ECO:0007669"/>
    <property type="project" value="InterPro"/>
</dbReference>
<dbReference type="Proteomes" id="UP000001194">
    <property type="component" value="Unassembled WGS sequence"/>
</dbReference>
<dbReference type="AlphaFoldDB" id="B0D675"/>
<proteinExistence type="predicted"/>
<organism evidence="2">
    <name type="scientific">Laccaria bicolor (strain S238N-H82 / ATCC MYA-4686)</name>
    <name type="common">Bicoloured deceiver</name>
    <name type="synonym">Laccaria laccata var. bicolor</name>
    <dbReference type="NCBI Taxonomy" id="486041"/>
    <lineage>
        <taxon>Eukaryota</taxon>
        <taxon>Fungi</taxon>
        <taxon>Dikarya</taxon>
        <taxon>Basidiomycota</taxon>
        <taxon>Agaricomycotina</taxon>
        <taxon>Agaricomycetes</taxon>
        <taxon>Agaricomycetidae</taxon>
        <taxon>Agaricales</taxon>
        <taxon>Agaricineae</taxon>
        <taxon>Hydnangiaceae</taxon>
        <taxon>Laccaria</taxon>
    </lineage>
</organism>
<name>B0D675_LACBS</name>
<dbReference type="OrthoDB" id="65716at2759"/>
<dbReference type="GeneID" id="6074821"/>
<dbReference type="RefSeq" id="XP_001879535.1">
    <property type="nucleotide sequence ID" value="XM_001879500.1"/>
</dbReference>
<dbReference type="InParanoid" id="B0D675"/>
<dbReference type="PANTHER" id="PTHR40375">
    <property type="entry name" value="SPORULATION-SPECIFIC PROTEIN 22"/>
    <property type="match status" value="1"/>
</dbReference>
<dbReference type="PANTHER" id="PTHR40375:SF2">
    <property type="entry name" value="SPORULATION-SPECIFIC PROTEIN 22"/>
    <property type="match status" value="1"/>
</dbReference>
<reference evidence="1 2" key="1">
    <citation type="journal article" date="2008" name="Nature">
        <title>The genome of Laccaria bicolor provides insights into mycorrhizal symbiosis.</title>
        <authorList>
            <person name="Martin F."/>
            <person name="Aerts A."/>
            <person name="Ahren D."/>
            <person name="Brun A."/>
            <person name="Danchin E.G.J."/>
            <person name="Duchaussoy F."/>
            <person name="Gibon J."/>
            <person name="Kohler A."/>
            <person name="Lindquist E."/>
            <person name="Pereda V."/>
            <person name="Salamov A."/>
            <person name="Shapiro H.J."/>
            <person name="Wuyts J."/>
            <person name="Blaudez D."/>
            <person name="Buee M."/>
            <person name="Brokstein P."/>
            <person name="Canbaeck B."/>
            <person name="Cohen D."/>
            <person name="Courty P.E."/>
            <person name="Coutinho P.M."/>
            <person name="Delaruelle C."/>
            <person name="Detter J.C."/>
            <person name="Deveau A."/>
            <person name="DiFazio S."/>
            <person name="Duplessis S."/>
            <person name="Fraissinet-Tachet L."/>
            <person name="Lucic E."/>
            <person name="Frey-Klett P."/>
            <person name="Fourrey C."/>
            <person name="Feussner I."/>
            <person name="Gay G."/>
            <person name="Grimwood J."/>
            <person name="Hoegger P.J."/>
            <person name="Jain P."/>
            <person name="Kilaru S."/>
            <person name="Labbe J."/>
            <person name="Lin Y.C."/>
            <person name="Legue V."/>
            <person name="Le Tacon F."/>
            <person name="Marmeisse R."/>
            <person name="Melayah D."/>
            <person name="Montanini B."/>
            <person name="Muratet M."/>
            <person name="Nehls U."/>
            <person name="Niculita-Hirzel H."/>
            <person name="Oudot-Le Secq M.P."/>
            <person name="Peter M."/>
            <person name="Quesneville H."/>
            <person name="Rajashekar B."/>
            <person name="Reich M."/>
            <person name="Rouhier N."/>
            <person name="Schmutz J."/>
            <person name="Yin T."/>
            <person name="Chalot M."/>
            <person name="Henrissat B."/>
            <person name="Kuees U."/>
            <person name="Lucas S."/>
            <person name="Van de Peer Y."/>
            <person name="Podila G.K."/>
            <person name="Polle A."/>
            <person name="Pukkila P.J."/>
            <person name="Richardson P.M."/>
            <person name="Rouze P."/>
            <person name="Sanders I.R."/>
            <person name="Stajich J.E."/>
            <person name="Tunlid A."/>
            <person name="Tuskan G."/>
            <person name="Grigoriev I.V."/>
        </authorList>
    </citation>
    <scope>NUCLEOTIDE SEQUENCE [LARGE SCALE GENOMIC DNA]</scope>
    <source>
        <strain evidence="2">S238N-H82 / ATCC MYA-4686</strain>
    </source>
</reference>
<dbReference type="STRING" id="486041.B0D675"/>
<gene>
    <name evidence="1" type="ORF">LACBIDRAFT_318204</name>
</gene>
<dbReference type="KEGG" id="lbc:LACBIDRAFT_318204"/>
<dbReference type="InterPro" id="IPR039057">
    <property type="entry name" value="Spo22/ZIP4"/>
</dbReference>
<dbReference type="EMBL" id="DS547098">
    <property type="protein sequence ID" value="EDR10150.1"/>
    <property type="molecule type" value="Genomic_DNA"/>
</dbReference>